<dbReference type="AlphaFoldDB" id="A0A9J6EMC8"/>
<sequence>MTTRGIAREQKKKKNRRWRGRVYRGRVLADRDDVIAAATSRQSLHSMADVYSKGMVSALEDLRRRRLFTDAEVTCSDDGSQFPVHLVLLYATCPLFRETSPGGNLTSPPCTINVPSVTPGAAVAMAPAEMVDAAISTTKLGQQSAAPPEAVQVRSITVAGVRGDVMAALLEYVYTNRVTLNSDNVLSMLLVAQRFQVQVQGWEGCLHSVIDMPAIN</sequence>
<dbReference type="Gene3D" id="3.30.710.10">
    <property type="entry name" value="Potassium Channel Kv1.1, Chain A"/>
    <property type="match status" value="1"/>
</dbReference>
<feature type="domain" description="BTB" evidence="1">
    <location>
        <begin position="69"/>
        <end position="182"/>
    </location>
</feature>
<dbReference type="VEuPathDB" id="VectorBase:LOC119181861"/>
<reference evidence="2" key="1">
    <citation type="journal article" date="2020" name="Cell">
        <title>Large-Scale Comparative Analyses of Tick Genomes Elucidate Their Genetic Diversity and Vector Capacities.</title>
        <authorList>
            <consortium name="Tick Genome and Microbiome Consortium (TIGMIC)"/>
            <person name="Jia N."/>
            <person name="Wang J."/>
            <person name="Shi W."/>
            <person name="Du L."/>
            <person name="Sun Y."/>
            <person name="Zhan W."/>
            <person name="Jiang J.F."/>
            <person name="Wang Q."/>
            <person name="Zhang B."/>
            <person name="Ji P."/>
            <person name="Bell-Sakyi L."/>
            <person name="Cui X.M."/>
            <person name="Yuan T.T."/>
            <person name="Jiang B.G."/>
            <person name="Yang W.F."/>
            <person name="Lam T.T."/>
            <person name="Chang Q.C."/>
            <person name="Ding S.J."/>
            <person name="Wang X.J."/>
            <person name="Zhu J.G."/>
            <person name="Ruan X.D."/>
            <person name="Zhao L."/>
            <person name="Wei J.T."/>
            <person name="Ye R.Z."/>
            <person name="Que T.C."/>
            <person name="Du C.H."/>
            <person name="Zhou Y.H."/>
            <person name="Cheng J.X."/>
            <person name="Dai P.F."/>
            <person name="Guo W.B."/>
            <person name="Han X.H."/>
            <person name="Huang E.J."/>
            <person name="Li L.F."/>
            <person name="Wei W."/>
            <person name="Gao Y.C."/>
            <person name="Liu J.Z."/>
            <person name="Shao H.Z."/>
            <person name="Wang X."/>
            <person name="Wang C.C."/>
            <person name="Yang T.C."/>
            <person name="Huo Q.B."/>
            <person name="Li W."/>
            <person name="Chen H.Y."/>
            <person name="Chen S.E."/>
            <person name="Zhou L.G."/>
            <person name="Ni X.B."/>
            <person name="Tian J.H."/>
            <person name="Sheng Y."/>
            <person name="Liu T."/>
            <person name="Pan Y.S."/>
            <person name="Xia L.Y."/>
            <person name="Li J."/>
            <person name="Zhao F."/>
            <person name="Cao W.C."/>
        </authorList>
    </citation>
    <scope>NUCLEOTIDE SEQUENCE</scope>
    <source>
        <strain evidence="2">Rmic-2018</strain>
    </source>
</reference>
<gene>
    <name evidence="2" type="ORF">HPB51_004510</name>
</gene>
<dbReference type="SUPFAM" id="SSF54695">
    <property type="entry name" value="POZ domain"/>
    <property type="match status" value="1"/>
</dbReference>
<comment type="caution">
    <text evidence="2">The sequence shown here is derived from an EMBL/GenBank/DDBJ whole genome shotgun (WGS) entry which is preliminary data.</text>
</comment>
<dbReference type="CDD" id="cd18186">
    <property type="entry name" value="BTB_POZ_ZBTB_KLHL-like"/>
    <property type="match status" value="1"/>
</dbReference>
<dbReference type="InterPro" id="IPR011333">
    <property type="entry name" value="SKP1/BTB/POZ_sf"/>
</dbReference>
<accession>A0A9J6EMC8</accession>
<dbReference type="Pfam" id="PF00651">
    <property type="entry name" value="BTB"/>
    <property type="match status" value="1"/>
</dbReference>
<reference evidence="2" key="2">
    <citation type="submission" date="2021-09" db="EMBL/GenBank/DDBJ databases">
        <authorList>
            <person name="Jia N."/>
            <person name="Wang J."/>
            <person name="Shi W."/>
            <person name="Du L."/>
            <person name="Sun Y."/>
            <person name="Zhan W."/>
            <person name="Jiang J."/>
            <person name="Wang Q."/>
            <person name="Zhang B."/>
            <person name="Ji P."/>
            <person name="Sakyi L.B."/>
            <person name="Cui X."/>
            <person name="Yuan T."/>
            <person name="Jiang B."/>
            <person name="Yang W."/>
            <person name="Lam T.T.-Y."/>
            <person name="Chang Q."/>
            <person name="Ding S."/>
            <person name="Wang X."/>
            <person name="Zhu J."/>
            <person name="Ruan X."/>
            <person name="Zhao L."/>
            <person name="Wei J."/>
            <person name="Que T."/>
            <person name="Du C."/>
            <person name="Cheng J."/>
            <person name="Dai P."/>
            <person name="Han X."/>
            <person name="Huang E."/>
            <person name="Gao Y."/>
            <person name="Liu J."/>
            <person name="Shao H."/>
            <person name="Ye R."/>
            <person name="Li L."/>
            <person name="Wei W."/>
            <person name="Wang X."/>
            <person name="Wang C."/>
            <person name="Huo Q."/>
            <person name="Li W."/>
            <person name="Guo W."/>
            <person name="Chen H."/>
            <person name="Chen S."/>
            <person name="Zhou L."/>
            <person name="Zhou L."/>
            <person name="Ni X."/>
            <person name="Tian J."/>
            <person name="Zhou Y."/>
            <person name="Sheng Y."/>
            <person name="Liu T."/>
            <person name="Pan Y."/>
            <person name="Xia L."/>
            <person name="Li J."/>
            <person name="Zhao F."/>
            <person name="Cao W."/>
        </authorList>
    </citation>
    <scope>NUCLEOTIDE SEQUENCE</scope>
    <source>
        <strain evidence="2">Rmic-2018</strain>
        <tissue evidence="2">Larvae</tissue>
    </source>
</reference>
<dbReference type="PROSITE" id="PS50097">
    <property type="entry name" value="BTB"/>
    <property type="match status" value="1"/>
</dbReference>
<dbReference type="Proteomes" id="UP000821866">
    <property type="component" value="Chromosome 11"/>
</dbReference>
<keyword evidence="3" id="KW-1185">Reference proteome</keyword>
<organism evidence="2 3">
    <name type="scientific">Rhipicephalus microplus</name>
    <name type="common">Cattle tick</name>
    <name type="synonym">Boophilus microplus</name>
    <dbReference type="NCBI Taxonomy" id="6941"/>
    <lineage>
        <taxon>Eukaryota</taxon>
        <taxon>Metazoa</taxon>
        <taxon>Ecdysozoa</taxon>
        <taxon>Arthropoda</taxon>
        <taxon>Chelicerata</taxon>
        <taxon>Arachnida</taxon>
        <taxon>Acari</taxon>
        <taxon>Parasitiformes</taxon>
        <taxon>Ixodida</taxon>
        <taxon>Ixodoidea</taxon>
        <taxon>Ixodidae</taxon>
        <taxon>Rhipicephalinae</taxon>
        <taxon>Rhipicephalus</taxon>
        <taxon>Boophilus</taxon>
    </lineage>
</organism>
<proteinExistence type="predicted"/>
<evidence type="ECO:0000259" key="1">
    <source>
        <dbReference type="PROSITE" id="PS50097"/>
    </source>
</evidence>
<dbReference type="EMBL" id="JABSTU010000003">
    <property type="protein sequence ID" value="KAH8035269.1"/>
    <property type="molecule type" value="Genomic_DNA"/>
</dbReference>
<name>A0A9J6EMC8_RHIMP</name>
<evidence type="ECO:0000313" key="2">
    <source>
        <dbReference type="EMBL" id="KAH8035269.1"/>
    </source>
</evidence>
<dbReference type="InterPro" id="IPR000210">
    <property type="entry name" value="BTB/POZ_dom"/>
</dbReference>
<protein>
    <recommendedName>
        <fullName evidence="1">BTB domain-containing protein</fullName>
    </recommendedName>
</protein>
<evidence type="ECO:0000313" key="3">
    <source>
        <dbReference type="Proteomes" id="UP000821866"/>
    </source>
</evidence>